<keyword evidence="1" id="KW-0812">Transmembrane</keyword>
<evidence type="ECO:0000313" key="2">
    <source>
        <dbReference type="EMBL" id="SUW62922.1"/>
    </source>
</evidence>
<dbReference type="AlphaFoldDB" id="A0A381C525"/>
<feature type="transmembrane region" description="Helical" evidence="1">
    <location>
        <begin position="12"/>
        <end position="42"/>
    </location>
</feature>
<dbReference type="Proteomes" id="UP000255528">
    <property type="component" value="Unassembled WGS sequence"/>
</dbReference>
<name>A0A381C525_9ENTR</name>
<evidence type="ECO:0000256" key="1">
    <source>
        <dbReference type="SAM" id="Phobius"/>
    </source>
</evidence>
<proteinExistence type="predicted"/>
<reference evidence="2 3" key="1">
    <citation type="submission" date="2018-06" db="EMBL/GenBank/DDBJ databases">
        <authorList>
            <consortium name="Pathogen Informatics"/>
            <person name="Doyle S."/>
        </authorList>
    </citation>
    <scope>NUCLEOTIDE SEQUENCE [LARGE SCALE GENOMIC DNA]</scope>
    <source>
        <strain evidence="2 3">NCTC12119</strain>
    </source>
</reference>
<dbReference type="EMBL" id="UIGI01000001">
    <property type="protein sequence ID" value="SUW62922.1"/>
    <property type="molecule type" value="Genomic_DNA"/>
</dbReference>
<organism evidence="2 3">
    <name type="scientific">Buttiauxella agrestis</name>
    <dbReference type="NCBI Taxonomy" id="82977"/>
    <lineage>
        <taxon>Bacteria</taxon>
        <taxon>Pseudomonadati</taxon>
        <taxon>Pseudomonadota</taxon>
        <taxon>Gammaproteobacteria</taxon>
        <taxon>Enterobacterales</taxon>
        <taxon>Enterobacteriaceae</taxon>
        <taxon>Buttiauxella</taxon>
    </lineage>
</organism>
<gene>
    <name evidence="2" type="ORF">NCTC12119_01393</name>
</gene>
<protein>
    <submittedName>
        <fullName evidence="2">Uncharacterized protein</fullName>
    </submittedName>
</protein>
<accession>A0A381C525</accession>
<sequence>MFADYCKAFVILLVLGAVFFITGLVSKVMATFVIGTILVVAFMRGCNS</sequence>
<keyword evidence="1" id="KW-1133">Transmembrane helix</keyword>
<keyword evidence="1" id="KW-0472">Membrane</keyword>
<evidence type="ECO:0000313" key="3">
    <source>
        <dbReference type="Proteomes" id="UP000255528"/>
    </source>
</evidence>